<gene>
    <name evidence="1" type="ORF">C2G38_2084411</name>
</gene>
<protein>
    <submittedName>
        <fullName evidence="1">Uncharacterized protein</fullName>
    </submittedName>
</protein>
<proteinExistence type="predicted"/>
<organism evidence="1 2">
    <name type="scientific">Gigaspora rosea</name>
    <dbReference type="NCBI Taxonomy" id="44941"/>
    <lineage>
        <taxon>Eukaryota</taxon>
        <taxon>Fungi</taxon>
        <taxon>Fungi incertae sedis</taxon>
        <taxon>Mucoromycota</taxon>
        <taxon>Glomeromycotina</taxon>
        <taxon>Glomeromycetes</taxon>
        <taxon>Diversisporales</taxon>
        <taxon>Gigasporaceae</taxon>
        <taxon>Gigaspora</taxon>
    </lineage>
</organism>
<sequence length="55" mass="6565">MTDPLYEYSVSQLKEYEIRSLCASQRKGLSLMEMRKKRRVAKKKIRNMIICAKKI</sequence>
<dbReference type="EMBL" id="QKWP01000507">
    <property type="protein sequence ID" value="RIB18931.1"/>
    <property type="molecule type" value="Genomic_DNA"/>
</dbReference>
<name>A0A397VAG1_9GLOM</name>
<reference evidence="1 2" key="1">
    <citation type="submission" date="2018-06" db="EMBL/GenBank/DDBJ databases">
        <title>Comparative genomics reveals the genomic features of Rhizophagus irregularis, R. cerebriforme, R. diaphanum and Gigaspora rosea, and their symbiotic lifestyle signature.</title>
        <authorList>
            <person name="Morin E."/>
            <person name="San Clemente H."/>
            <person name="Chen E.C.H."/>
            <person name="De La Providencia I."/>
            <person name="Hainaut M."/>
            <person name="Kuo A."/>
            <person name="Kohler A."/>
            <person name="Murat C."/>
            <person name="Tang N."/>
            <person name="Roy S."/>
            <person name="Loubradou J."/>
            <person name="Henrissat B."/>
            <person name="Grigoriev I.V."/>
            <person name="Corradi N."/>
            <person name="Roux C."/>
            <person name="Martin F.M."/>
        </authorList>
    </citation>
    <scope>NUCLEOTIDE SEQUENCE [LARGE SCALE GENOMIC DNA]</scope>
    <source>
        <strain evidence="1 2">DAOM 194757</strain>
    </source>
</reference>
<keyword evidence="2" id="KW-1185">Reference proteome</keyword>
<dbReference type="AlphaFoldDB" id="A0A397VAG1"/>
<evidence type="ECO:0000313" key="1">
    <source>
        <dbReference type="EMBL" id="RIB18931.1"/>
    </source>
</evidence>
<dbReference type="Proteomes" id="UP000266673">
    <property type="component" value="Unassembled WGS sequence"/>
</dbReference>
<comment type="caution">
    <text evidence="1">The sequence shown here is derived from an EMBL/GenBank/DDBJ whole genome shotgun (WGS) entry which is preliminary data.</text>
</comment>
<evidence type="ECO:0000313" key="2">
    <source>
        <dbReference type="Proteomes" id="UP000266673"/>
    </source>
</evidence>
<accession>A0A397VAG1</accession>
<feature type="non-terminal residue" evidence="1">
    <location>
        <position position="55"/>
    </location>
</feature>